<gene>
    <name evidence="4" type="ORF">J2S55_002123</name>
</gene>
<reference evidence="4 5" key="1">
    <citation type="submission" date="2023-07" db="EMBL/GenBank/DDBJ databases">
        <title>Sequencing the genomes of 1000 actinobacteria strains.</title>
        <authorList>
            <person name="Klenk H.-P."/>
        </authorList>
    </citation>
    <scope>NUCLEOTIDE SEQUENCE [LARGE SCALE GENOMIC DNA]</scope>
    <source>
        <strain evidence="4 5">DSM 44109</strain>
    </source>
</reference>
<evidence type="ECO:0000259" key="3">
    <source>
        <dbReference type="Pfam" id="PF07811"/>
    </source>
</evidence>
<evidence type="ECO:0000313" key="5">
    <source>
        <dbReference type="Proteomes" id="UP001230426"/>
    </source>
</evidence>
<dbReference type="RefSeq" id="WP_306859241.1">
    <property type="nucleotide sequence ID" value="NZ_JAUSRB010000002.1"/>
</dbReference>
<keyword evidence="2" id="KW-0812">Transmembrane</keyword>
<name>A0ABT9R0V0_9ACTN</name>
<dbReference type="Pfam" id="PF07811">
    <property type="entry name" value="TadE"/>
    <property type="match status" value="1"/>
</dbReference>
<evidence type="ECO:0000256" key="1">
    <source>
        <dbReference type="SAM" id="MobiDB-lite"/>
    </source>
</evidence>
<accession>A0ABT9R0V0</accession>
<dbReference type="EMBL" id="JAUSRB010000002">
    <property type="protein sequence ID" value="MDP9862857.1"/>
    <property type="molecule type" value="Genomic_DNA"/>
</dbReference>
<comment type="caution">
    <text evidence="4">The sequence shown here is derived from an EMBL/GenBank/DDBJ whole genome shotgun (WGS) entry which is preliminary data.</text>
</comment>
<sequence length="180" mass="18861">MPVTLPALSRRGGGPARYGRGQARRGGGSARYGRGPVRCGGGPARYGRGQARRGRERGSLTAETVLLAPVFLLFLLFLVGAGRVVEAQGEVNGAARDAARAASVERTLSEAEEAAGRTAEESLSGECEPEVSLAGTDWQEGGQVRAEVTCTLDLGFLGFGAAKQMKGDSVVPLEQFRRVE</sequence>
<protein>
    <recommendedName>
        <fullName evidence="3">TadE-like domain-containing protein</fullName>
    </recommendedName>
</protein>
<feature type="domain" description="TadE-like" evidence="3">
    <location>
        <begin position="58"/>
        <end position="100"/>
    </location>
</feature>
<dbReference type="Proteomes" id="UP001230426">
    <property type="component" value="Unassembled WGS sequence"/>
</dbReference>
<proteinExistence type="predicted"/>
<organism evidence="4 5">
    <name type="scientific">Streptosporangium brasiliense</name>
    <dbReference type="NCBI Taxonomy" id="47480"/>
    <lineage>
        <taxon>Bacteria</taxon>
        <taxon>Bacillati</taxon>
        <taxon>Actinomycetota</taxon>
        <taxon>Actinomycetes</taxon>
        <taxon>Streptosporangiales</taxon>
        <taxon>Streptosporangiaceae</taxon>
        <taxon>Streptosporangium</taxon>
    </lineage>
</organism>
<keyword evidence="2" id="KW-0472">Membrane</keyword>
<dbReference type="InterPro" id="IPR012495">
    <property type="entry name" value="TadE-like_dom"/>
</dbReference>
<evidence type="ECO:0000313" key="4">
    <source>
        <dbReference type="EMBL" id="MDP9862857.1"/>
    </source>
</evidence>
<evidence type="ECO:0000256" key="2">
    <source>
        <dbReference type="SAM" id="Phobius"/>
    </source>
</evidence>
<feature type="region of interest" description="Disordered" evidence="1">
    <location>
        <begin position="1"/>
        <end position="55"/>
    </location>
</feature>
<keyword evidence="2" id="KW-1133">Transmembrane helix</keyword>
<feature type="transmembrane region" description="Helical" evidence="2">
    <location>
        <begin position="60"/>
        <end position="81"/>
    </location>
</feature>
<keyword evidence="5" id="KW-1185">Reference proteome</keyword>